<accession>A0ABM8ZP85</accession>
<name>A0ABM8ZP85_9VIBR</name>
<dbReference type="RefSeq" id="WP_237487232.1">
    <property type="nucleotide sequence ID" value="NZ_CAKLCM010000005.1"/>
</dbReference>
<evidence type="ECO:0000313" key="4">
    <source>
        <dbReference type="Proteomes" id="UP000838160"/>
    </source>
</evidence>
<gene>
    <name evidence="3" type="ORF">VHP8226_04150</name>
</gene>
<keyword evidence="4" id="KW-1185">Reference proteome</keyword>
<feature type="compositionally biased region" description="Acidic residues" evidence="1">
    <location>
        <begin position="125"/>
        <end position="136"/>
    </location>
</feature>
<dbReference type="EMBL" id="CAKLCM010000005">
    <property type="protein sequence ID" value="CAH0531213.1"/>
    <property type="molecule type" value="Genomic_DNA"/>
</dbReference>
<comment type="caution">
    <text evidence="3">The sequence shown here is derived from an EMBL/GenBank/DDBJ whole genome shotgun (WGS) entry which is preliminary data.</text>
</comment>
<organism evidence="3 4">
    <name type="scientific">Vibrio hippocampi</name>
    <dbReference type="NCBI Taxonomy" id="654686"/>
    <lineage>
        <taxon>Bacteria</taxon>
        <taxon>Pseudomonadati</taxon>
        <taxon>Pseudomonadota</taxon>
        <taxon>Gammaproteobacteria</taxon>
        <taxon>Vibrionales</taxon>
        <taxon>Vibrionaceae</taxon>
        <taxon>Vibrio</taxon>
    </lineage>
</organism>
<dbReference type="Pfam" id="PF06894">
    <property type="entry name" value="Phage_TAC_2"/>
    <property type="match status" value="1"/>
</dbReference>
<feature type="domain" description="Tail assembly protein G" evidence="2">
    <location>
        <begin position="3"/>
        <end position="128"/>
    </location>
</feature>
<protein>
    <recommendedName>
        <fullName evidence="2">Tail assembly protein G domain-containing protein</fullName>
    </recommendedName>
</protein>
<reference evidence="3" key="1">
    <citation type="submission" date="2021-12" db="EMBL/GenBank/DDBJ databases">
        <authorList>
            <person name="Rodrigo-Torres L."/>
            <person name="Arahal R. D."/>
            <person name="Lucena T."/>
        </authorList>
    </citation>
    <scope>NUCLEOTIDE SEQUENCE</scope>
    <source>
        <strain evidence="3">CECT 8226</strain>
    </source>
</reference>
<evidence type="ECO:0000259" key="2">
    <source>
        <dbReference type="Pfam" id="PF06894"/>
    </source>
</evidence>
<evidence type="ECO:0000256" key="1">
    <source>
        <dbReference type="SAM" id="MobiDB-lite"/>
    </source>
</evidence>
<evidence type="ECO:0000313" key="3">
    <source>
        <dbReference type="EMBL" id="CAH0531213.1"/>
    </source>
</evidence>
<dbReference type="Proteomes" id="UP000838160">
    <property type="component" value="Unassembled WGS sequence"/>
</dbReference>
<feature type="region of interest" description="Disordered" evidence="1">
    <location>
        <begin position="111"/>
        <end position="136"/>
    </location>
</feature>
<proteinExistence type="predicted"/>
<dbReference type="InterPro" id="IPR010027">
    <property type="entry name" value="Tail_assembly_G"/>
</dbReference>
<sequence>MPYLNTQTLAVGSKTFILSEFTALDRIRDLQYVAKSPTMEKPGAEATDQERMAYGVFMEELTLDQVAHSIALSLSHANENLEDQSVEALHEMVKDKWPNRSVNIAYDMIKELNMPEKSNPTTPSDNDDQEELTPEK</sequence>